<name>F7PRP7_9MOLU</name>
<protein>
    <submittedName>
        <fullName evidence="1">Uncharacterized protein</fullName>
    </submittedName>
</protein>
<evidence type="ECO:0000313" key="1">
    <source>
        <dbReference type="EMBL" id="ERJ11872.1"/>
    </source>
</evidence>
<dbReference type="Gene3D" id="2.30.320.10">
    <property type="entry name" value="YwqG-like"/>
    <property type="match status" value="1"/>
</dbReference>
<dbReference type="SUPFAM" id="SSF103032">
    <property type="entry name" value="Hypothetical protein YwqG"/>
    <property type="match status" value="1"/>
</dbReference>
<dbReference type="InterPro" id="IPR035948">
    <property type="entry name" value="YwqG-like_sf"/>
</dbReference>
<gene>
    <name evidence="1" type="ORF">HLPCO_002112</name>
</gene>
<proteinExistence type="predicted"/>
<keyword evidence="2" id="KW-1185">Reference proteome</keyword>
<dbReference type="OrthoDB" id="8856529at2"/>
<dbReference type="eggNOG" id="COG3878">
    <property type="taxonomic scope" value="Bacteria"/>
</dbReference>
<dbReference type="InParanoid" id="F7PRP7"/>
<dbReference type="Proteomes" id="UP000005707">
    <property type="component" value="Unassembled WGS sequence"/>
</dbReference>
<reference evidence="1 2" key="1">
    <citation type="journal article" date="2011" name="J. Bacteriol.">
        <title>Genome sequence of Haloplasma contractile, an unusual contractile bacterium from a deep-sea anoxic brine lake.</title>
        <authorList>
            <person name="Antunes A."/>
            <person name="Alam I."/>
            <person name="El Dorry H."/>
            <person name="Siam R."/>
            <person name="Robertson A."/>
            <person name="Bajic V.B."/>
            <person name="Stingl U."/>
        </authorList>
    </citation>
    <scope>NUCLEOTIDE SEQUENCE [LARGE SCALE GENOMIC DNA]</scope>
    <source>
        <strain evidence="1 2">SSD-17B</strain>
    </source>
</reference>
<dbReference type="Pfam" id="PF09234">
    <property type="entry name" value="DUF1963"/>
    <property type="match status" value="1"/>
</dbReference>
<dbReference type="PANTHER" id="PTHR36436:SF6">
    <property type="entry name" value="SLL5081 PROTEIN"/>
    <property type="match status" value="1"/>
</dbReference>
<dbReference type="AlphaFoldDB" id="F7PRP7"/>
<sequence>MLYFFYELETMTWGYDPKNQGSAKVFYYDGNLTDLVGTAPAIDLYHEFKLPEIKLTFNTKDSAPYFEELFPNGTVEECEEYEETIEELNLGEDEEITKLLGYSDNIQGDMQLECELVTNGLYCRDTSAYESPRGKELELTKHHWNIVQLAAVEKAEFELMFGDVGKIYFYIKEEDLQSRNFDNS</sequence>
<reference evidence="1 2" key="2">
    <citation type="journal article" date="2013" name="PLoS ONE">
        <title>INDIGO - INtegrated Data Warehouse of MIcrobial GenOmes with Examples from the Red Sea Extremophiles.</title>
        <authorList>
            <person name="Alam I."/>
            <person name="Antunes A."/>
            <person name="Kamau A.A."/>
            <person name="Ba Alawi W."/>
            <person name="Kalkatawi M."/>
            <person name="Stingl U."/>
            <person name="Bajic V.B."/>
        </authorList>
    </citation>
    <scope>NUCLEOTIDE SEQUENCE [LARGE SCALE GENOMIC DNA]</scope>
    <source>
        <strain evidence="1 2">SSD-17B</strain>
    </source>
</reference>
<comment type="caution">
    <text evidence="1">The sequence shown here is derived from an EMBL/GenBank/DDBJ whole genome shotgun (WGS) entry which is preliminary data.</text>
</comment>
<dbReference type="InterPro" id="IPR015315">
    <property type="entry name" value="DUF1963"/>
</dbReference>
<accession>F7PRP7</accession>
<organism evidence="1 2">
    <name type="scientific">Haloplasma contractile SSD-17B</name>
    <dbReference type="NCBI Taxonomy" id="1033810"/>
    <lineage>
        <taxon>Bacteria</taxon>
        <taxon>Bacillati</taxon>
        <taxon>Mycoplasmatota</taxon>
        <taxon>Mollicutes</taxon>
        <taxon>Haloplasmatales</taxon>
        <taxon>Haloplasmataceae</taxon>
        <taxon>Haloplasma</taxon>
    </lineage>
</organism>
<evidence type="ECO:0000313" key="2">
    <source>
        <dbReference type="Proteomes" id="UP000005707"/>
    </source>
</evidence>
<dbReference type="PANTHER" id="PTHR36436">
    <property type="entry name" value="SLL5081 PROTEIN"/>
    <property type="match status" value="1"/>
</dbReference>
<dbReference type="EMBL" id="AFNU02000007">
    <property type="protein sequence ID" value="ERJ11872.1"/>
    <property type="molecule type" value="Genomic_DNA"/>
</dbReference>